<proteinExistence type="inferred from homology"/>
<dbReference type="Gene3D" id="3.30.1490.10">
    <property type="match status" value="1"/>
</dbReference>
<comment type="similarity">
    <text evidence="1">Belongs to the universal ribosomal protein uS8 family.</text>
</comment>
<dbReference type="GeneID" id="6276340"/>
<keyword evidence="4" id="KW-0496">Mitochondrion</keyword>
<geneLocation type="mitochondrion" evidence="4"/>
<dbReference type="InterPro" id="IPR035987">
    <property type="entry name" value="Ribosomal_uS8_sf"/>
</dbReference>
<dbReference type="InterPro" id="IPR000630">
    <property type="entry name" value="Ribosomal_uS8"/>
</dbReference>
<dbReference type="GO" id="GO:0005840">
    <property type="term" value="C:ribosome"/>
    <property type="evidence" value="ECO:0007669"/>
    <property type="project" value="UniProtKB-KW"/>
</dbReference>
<dbReference type="AlphaFoldDB" id="B2XXA1"/>
<dbReference type="SUPFAM" id="SSF56047">
    <property type="entry name" value="Ribosomal protein S8"/>
    <property type="match status" value="1"/>
</dbReference>
<evidence type="ECO:0000256" key="3">
    <source>
        <dbReference type="ARBA" id="ARBA00023274"/>
    </source>
</evidence>
<dbReference type="KEGG" id="dfa:Difao_mp39"/>
<evidence type="ECO:0000256" key="1">
    <source>
        <dbReference type="ARBA" id="ARBA00006471"/>
    </source>
</evidence>
<organism evidence="4">
    <name type="scientific">Cavenderia fasciculata</name>
    <name type="common">Slime mold</name>
    <name type="synonym">Dictyostelium fasciculatum</name>
    <dbReference type="NCBI Taxonomy" id="261658"/>
    <lineage>
        <taxon>Eukaryota</taxon>
        <taxon>Amoebozoa</taxon>
        <taxon>Evosea</taxon>
        <taxon>Eumycetozoa</taxon>
        <taxon>Dictyostelia</taxon>
        <taxon>Acytosteliales</taxon>
        <taxon>Cavenderiaceae</taxon>
        <taxon>Cavenderia</taxon>
    </lineage>
</organism>
<gene>
    <name evidence="4" type="primary">rps8</name>
</gene>
<dbReference type="GO" id="GO:0003735">
    <property type="term" value="F:structural constituent of ribosome"/>
    <property type="evidence" value="ECO:0007669"/>
    <property type="project" value="InterPro"/>
</dbReference>
<evidence type="ECO:0000256" key="2">
    <source>
        <dbReference type="ARBA" id="ARBA00022980"/>
    </source>
</evidence>
<protein>
    <submittedName>
        <fullName evidence="4">Ribosomal protein S8</fullName>
    </submittedName>
</protein>
<reference evidence="4" key="1">
    <citation type="journal article" date="2008" name="Mol. Biol. Evol.">
        <title>Mitochondrial genome evolution in the social amoebae.</title>
        <authorList>
            <person name="Heidel A.J."/>
            <person name="Gloeckner G."/>
        </authorList>
    </citation>
    <scope>NUCLEOTIDE SEQUENCE</scope>
    <source>
        <strain evidence="4">SH3</strain>
    </source>
</reference>
<dbReference type="GO" id="GO:0006412">
    <property type="term" value="P:translation"/>
    <property type="evidence" value="ECO:0007669"/>
    <property type="project" value="InterPro"/>
</dbReference>
<dbReference type="EMBL" id="EU275727">
    <property type="protein sequence ID" value="ABX45223.1"/>
    <property type="molecule type" value="Genomic_DNA"/>
</dbReference>
<dbReference type="RefSeq" id="YP_001876549.1">
    <property type="nucleotide sequence ID" value="NC_010653.1"/>
</dbReference>
<evidence type="ECO:0000313" key="4">
    <source>
        <dbReference type="EMBL" id="ABX45223.1"/>
    </source>
</evidence>
<dbReference type="Pfam" id="PF00410">
    <property type="entry name" value="Ribosomal_S8"/>
    <property type="match status" value="1"/>
</dbReference>
<keyword evidence="3" id="KW-0687">Ribonucleoprotein</keyword>
<dbReference type="GO" id="GO:1990904">
    <property type="term" value="C:ribonucleoprotein complex"/>
    <property type="evidence" value="ECO:0007669"/>
    <property type="project" value="UniProtKB-KW"/>
</dbReference>
<name>B2XXA1_CACFS</name>
<keyword evidence="2 4" id="KW-0689">Ribosomal protein</keyword>
<sequence length="144" mass="17000">MQNLLYNNFASLKIGYIGKLTSISMYVNQTSLYLLKIFEKEGLIRGFKYLDIEKGKICVYLKYTPKGNGLFKDVSCISKKKQRIYLKGNKFSKINDDMNIYFVYTKQGDYMFSKWKPKNIHIGGEIKYLVRFNVIDHNLKNLMY</sequence>
<accession>B2XXA1</accession>